<organism evidence="1 2">
    <name type="scientific">Candidatus Nitrospira nitrosa</name>
    <dbReference type="NCBI Taxonomy" id="1742972"/>
    <lineage>
        <taxon>Bacteria</taxon>
        <taxon>Pseudomonadati</taxon>
        <taxon>Nitrospirota</taxon>
        <taxon>Nitrospiria</taxon>
        <taxon>Nitrospirales</taxon>
        <taxon>Nitrospiraceae</taxon>
        <taxon>Nitrospira</taxon>
    </lineage>
</organism>
<dbReference type="AlphaFoldDB" id="A0A0S4L8D8"/>
<proteinExistence type="predicted"/>
<gene>
    <name evidence="1" type="ORF">COMA1_10411</name>
</gene>
<accession>A0A0S4L8D8</accession>
<evidence type="ECO:0000313" key="1">
    <source>
        <dbReference type="EMBL" id="CUS32086.1"/>
    </source>
</evidence>
<sequence length="58" mass="6361">MIKSCKASGDLDWMPIKVTAPLTSSLLNVVFADTAYWLALANPFNRHHSRAVDLSSSL</sequence>
<dbReference type="STRING" id="1742972.COMA1_10411"/>
<name>A0A0S4L8D8_9BACT</name>
<dbReference type="Proteomes" id="UP000199032">
    <property type="component" value="Unassembled WGS sequence"/>
</dbReference>
<reference evidence="1 2" key="1">
    <citation type="submission" date="2015-10" db="EMBL/GenBank/DDBJ databases">
        <authorList>
            <person name="Gilbert D.G."/>
        </authorList>
    </citation>
    <scope>NUCLEOTIDE SEQUENCE [LARGE SCALE GENOMIC DNA]</scope>
    <source>
        <strain evidence="1">COMA1</strain>
    </source>
</reference>
<dbReference type="EMBL" id="CZQA01000001">
    <property type="protein sequence ID" value="CUS32086.1"/>
    <property type="molecule type" value="Genomic_DNA"/>
</dbReference>
<keyword evidence="2" id="KW-1185">Reference proteome</keyword>
<evidence type="ECO:0000313" key="2">
    <source>
        <dbReference type="Proteomes" id="UP000199032"/>
    </source>
</evidence>
<protein>
    <submittedName>
        <fullName evidence="1">Uncharacterized protein</fullName>
    </submittedName>
</protein>